<dbReference type="FunFam" id="3.40.30.10:FF:000276">
    <property type="entry name" value="Glutaredoxin 3"/>
    <property type="match status" value="1"/>
</dbReference>
<dbReference type="InterPro" id="IPR036249">
    <property type="entry name" value="Thioredoxin-like_sf"/>
</dbReference>
<evidence type="ECO:0000256" key="4">
    <source>
        <dbReference type="ARBA" id="ARBA00023284"/>
    </source>
</evidence>
<feature type="domain" description="Glutaredoxin" evidence="5">
    <location>
        <begin position="50"/>
        <end position="112"/>
    </location>
</feature>
<evidence type="ECO:0000256" key="1">
    <source>
        <dbReference type="ARBA" id="ARBA00022448"/>
    </source>
</evidence>
<protein>
    <recommendedName>
        <fullName evidence="5">Glutaredoxin domain-containing protein</fullName>
    </recommendedName>
</protein>
<dbReference type="GO" id="GO:0015038">
    <property type="term" value="F:glutathione disulfide oxidoreductase activity"/>
    <property type="evidence" value="ECO:0007669"/>
    <property type="project" value="TreeGrafter"/>
</dbReference>
<sequence length="132" mass="14054">MTADSAKPSNVVCEDGVCHIDWSKKKTPASASTPDAAAAAVDETIKKNKIVIYSKTYCPYCDKAKALLKSKGKDFELIELDSVANGEAMHAHLKQLTNQTSVPNIFIGGKHVGGCSDLIELADSGKLTEMLA</sequence>
<dbReference type="GO" id="GO:0005737">
    <property type="term" value="C:cytoplasm"/>
    <property type="evidence" value="ECO:0007669"/>
    <property type="project" value="TreeGrafter"/>
</dbReference>
<evidence type="ECO:0000313" key="6">
    <source>
        <dbReference type="EMBL" id="KAJ3176691.1"/>
    </source>
</evidence>
<dbReference type="NCBIfam" id="TIGR02180">
    <property type="entry name" value="GRX_euk"/>
    <property type="match status" value="1"/>
</dbReference>
<keyword evidence="4" id="KW-0676">Redox-active center</keyword>
<dbReference type="GO" id="GO:0034599">
    <property type="term" value="P:cellular response to oxidative stress"/>
    <property type="evidence" value="ECO:0007669"/>
    <property type="project" value="TreeGrafter"/>
</dbReference>
<dbReference type="InterPro" id="IPR002109">
    <property type="entry name" value="Glutaredoxin"/>
</dbReference>
<dbReference type="InterPro" id="IPR014025">
    <property type="entry name" value="Glutaredoxin_subgr"/>
</dbReference>
<dbReference type="Proteomes" id="UP001212152">
    <property type="component" value="Unassembled WGS sequence"/>
</dbReference>
<keyword evidence="1" id="KW-0813">Transport</keyword>
<name>A0AAD5THL1_9FUNG</name>
<keyword evidence="2" id="KW-0249">Electron transport</keyword>
<dbReference type="InterPro" id="IPR011767">
    <property type="entry name" value="GLR_AS"/>
</dbReference>
<keyword evidence="7" id="KW-1185">Reference proteome</keyword>
<dbReference type="PANTHER" id="PTHR45694:SF18">
    <property type="entry name" value="GLUTAREDOXIN-1-RELATED"/>
    <property type="match status" value="1"/>
</dbReference>
<evidence type="ECO:0000259" key="5">
    <source>
        <dbReference type="Pfam" id="PF00462"/>
    </source>
</evidence>
<dbReference type="EMBL" id="JADGJQ010000038">
    <property type="protein sequence ID" value="KAJ3176691.1"/>
    <property type="molecule type" value="Genomic_DNA"/>
</dbReference>
<dbReference type="PRINTS" id="PR00160">
    <property type="entry name" value="GLUTAREDOXIN"/>
</dbReference>
<dbReference type="SUPFAM" id="SSF52833">
    <property type="entry name" value="Thioredoxin-like"/>
    <property type="match status" value="1"/>
</dbReference>
<evidence type="ECO:0000313" key="7">
    <source>
        <dbReference type="Proteomes" id="UP001212152"/>
    </source>
</evidence>
<dbReference type="PROSITE" id="PS00195">
    <property type="entry name" value="GLUTAREDOXIN_1"/>
    <property type="match status" value="1"/>
</dbReference>
<dbReference type="InterPro" id="IPR011899">
    <property type="entry name" value="Glutaredoxin_euk/vir"/>
</dbReference>
<evidence type="ECO:0000256" key="3">
    <source>
        <dbReference type="ARBA" id="ARBA00023157"/>
    </source>
</evidence>
<keyword evidence="3" id="KW-1015">Disulfide bond</keyword>
<evidence type="ECO:0000256" key="2">
    <source>
        <dbReference type="ARBA" id="ARBA00022982"/>
    </source>
</evidence>
<gene>
    <name evidence="6" type="ORF">HDU87_004830</name>
</gene>
<comment type="caution">
    <text evidence="6">The sequence shown here is derived from an EMBL/GenBank/DDBJ whole genome shotgun (WGS) entry which is preliminary data.</text>
</comment>
<dbReference type="AlphaFoldDB" id="A0AAD5THL1"/>
<accession>A0AAD5THL1</accession>
<dbReference type="CDD" id="cd03419">
    <property type="entry name" value="GRX_GRXh_1_2_like"/>
    <property type="match status" value="1"/>
</dbReference>
<proteinExistence type="predicted"/>
<dbReference type="PROSITE" id="PS51354">
    <property type="entry name" value="GLUTAREDOXIN_2"/>
    <property type="match status" value="1"/>
</dbReference>
<organism evidence="6 7">
    <name type="scientific">Geranomyces variabilis</name>
    <dbReference type="NCBI Taxonomy" id="109894"/>
    <lineage>
        <taxon>Eukaryota</taxon>
        <taxon>Fungi</taxon>
        <taxon>Fungi incertae sedis</taxon>
        <taxon>Chytridiomycota</taxon>
        <taxon>Chytridiomycota incertae sedis</taxon>
        <taxon>Chytridiomycetes</taxon>
        <taxon>Spizellomycetales</taxon>
        <taxon>Powellomycetaceae</taxon>
        <taxon>Geranomyces</taxon>
    </lineage>
</organism>
<dbReference type="Gene3D" id="3.40.30.10">
    <property type="entry name" value="Glutaredoxin"/>
    <property type="match status" value="1"/>
</dbReference>
<dbReference type="Pfam" id="PF00462">
    <property type="entry name" value="Glutaredoxin"/>
    <property type="match status" value="1"/>
</dbReference>
<reference evidence="6" key="1">
    <citation type="submission" date="2020-05" db="EMBL/GenBank/DDBJ databases">
        <title>Phylogenomic resolution of chytrid fungi.</title>
        <authorList>
            <person name="Stajich J.E."/>
            <person name="Amses K."/>
            <person name="Simmons R."/>
            <person name="Seto K."/>
            <person name="Myers J."/>
            <person name="Bonds A."/>
            <person name="Quandt C.A."/>
            <person name="Barry K."/>
            <person name="Liu P."/>
            <person name="Grigoriev I."/>
            <person name="Longcore J.E."/>
            <person name="James T.Y."/>
        </authorList>
    </citation>
    <scope>NUCLEOTIDE SEQUENCE</scope>
    <source>
        <strain evidence="6">JEL0379</strain>
    </source>
</reference>
<dbReference type="PANTHER" id="PTHR45694">
    <property type="entry name" value="GLUTAREDOXIN 2"/>
    <property type="match status" value="1"/>
</dbReference>